<sequence length="309" mass="32589">MKGTIVRKHLSGVAALLAAALVLTACGGSSSGSEATAETREVKHAKGVAEVPVAPKRVVVLDTGELDDALALGVKPVGAVRVDVATDFLSYLGDQTEGIEEVGTISEPNLEKIAALDPDLILSSTVRHEAIYEQLNEIAPTVLAPDLGDTWKDNFLLYADALNKTAEAKKMLADFESDAAALGKTVGAGKTLSIVRFLPGQIRLYSDKSFSGVILDDMGLSVPEQAVGEDTYLEVSPEQITTADADFVYVSTYGPEGDTDKAKVLGGPLWKRIPAVEAGQVHDINDDLLSGIGIQAAQQILAQFEKELS</sequence>
<dbReference type="AlphaFoldDB" id="A0A6M1R860"/>
<evidence type="ECO:0000256" key="3">
    <source>
        <dbReference type="ARBA" id="ARBA00022448"/>
    </source>
</evidence>
<keyword evidence="4 5" id="KW-0732">Signal</keyword>
<organism evidence="7 8">
    <name type="scientific">Nocardioides turkmenicus</name>
    <dbReference type="NCBI Taxonomy" id="2711220"/>
    <lineage>
        <taxon>Bacteria</taxon>
        <taxon>Bacillati</taxon>
        <taxon>Actinomycetota</taxon>
        <taxon>Actinomycetes</taxon>
        <taxon>Propionibacteriales</taxon>
        <taxon>Nocardioidaceae</taxon>
        <taxon>Nocardioides</taxon>
    </lineage>
</organism>
<dbReference type="InterPro" id="IPR051313">
    <property type="entry name" value="Bact_iron-sidero_bind"/>
</dbReference>
<feature type="signal peptide" evidence="5">
    <location>
        <begin position="1"/>
        <end position="25"/>
    </location>
</feature>
<dbReference type="PROSITE" id="PS51257">
    <property type="entry name" value="PROKAR_LIPOPROTEIN"/>
    <property type="match status" value="1"/>
</dbReference>
<gene>
    <name evidence="7" type="ORF">G5C66_19130</name>
</gene>
<dbReference type="PANTHER" id="PTHR30532">
    <property type="entry name" value="IRON III DICITRATE-BINDING PERIPLASMIC PROTEIN"/>
    <property type="match status" value="1"/>
</dbReference>
<dbReference type="EMBL" id="JAALAA010000017">
    <property type="protein sequence ID" value="NGN94841.1"/>
    <property type="molecule type" value="Genomic_DNA"/>
</dbReference>
<dbReference type="CDD" id="cd01146">
    <property type="entry name" value="FhuD"/>
    <property type="match status" value="1"/>
</dbReference>
<dbReference type="InterPro" id="IPR002491">
    <property type="entry name" value="ABC_transptr_periplasmic_BD"/>
</dbReference>
<feature type="domain" description="Fe/B12 periplasmic-binding" evidence="6">
    <location>
        <begin position="57"/>
        <end position="309"/>
    </location>
</feature>
<dbReference type="PANTHER" id="PTHR30532:SF21">
    <property type="entry name" value="SIDEROPHORE-BINDING LIPOPROTEIN YFIY-RELATED"/>
    <property type="match status" value="1"/>
</dbReference>
<proteinExistence type="inferred from homology"/>
<evidence type="ECO:0000313" key="7">
    <source>
        <dbReference type="EMBL" id="NGN94841.1"/>
    </source>
</evidence>
<evidence type="ECO:0000256" key="4">
    <source>
        <dbReference type="ARBA" id="ARBA00022729"/>
    </source>
</evidence>
<evidence type="ECO:0000256" key="1">
    <source>
        <dbReference type="ARBA" id="ARBA00004196"/>
    </source>
</evidence>
<reference evidence="7 8" key="1">
    <citation type="submission" date="2020-02" db="EMBL/GenBank/DDBJ databases">
        <title>Whole-genome analyses of novel actinobacteria.</title>
        <authorList>
            <person name="Sahin N."/>
        </authorList>
    </citation>
    <scope>NUCLEOTIDE SEQUENCE [LARGE SCALE GENOMIC DNA]</scope>
    <source>
        <strain evidence="7 8">KC13</strain>
    </source>
</reference>
<feature type="chain" id="PRO_5039641391" evidence="5">
    <location>
        <begin position="26"/>
        <end position="309"/>
    </location>
</feature>
<comment type="subcellular location">
    <subcellularLocation>
        <location evidence="1">Cell envelope</location>
    </subcellularLocation>
</comment>
<dbReference type="GO" id="GO:1901678">
    <property type="term" value="P:iron coordination entity transport"/>
    <property type="evidence" value="ECO:0007669"/>
    <property type="project" value="UniProtKB-ARBA"/>
</dbReference>
<comment type="caution">
    <text evidence="7">The sequence shown here is derived from an EMBL/GenBank/DDBJ whole genome shotgun (WGS) entry which is preliminary data.</text>
</comment>
<dbReference type="Gene3D" id="3.40.50.1980">
    <property type="entry name" value="Nitrogenase molybdenum iron protein domain"/>
    <property type="match status" value="2"/>
</dbReference>
<protein>
    <submittedName>
        <fullName evidence="7">Iron-siderophore ABC transporter substrate-binding protein</fullName>
    </submittedName>
</protein>
<evidence type="ECO:0000256" key="2">
    <source>
        <dbReference type="ARBA" id="ARBA00008814"/>
    </source>
</evidence>
<evidence type="ECO:0000256" key="5">
    <source>
        <dbReference type="SAM" id="SignalP"/>
    </source>
</evidence>
<dbReference type="Pfam" id="PF01497">
    <property type="entry name" value="Peripla_BP_2"/>
    <property type="match status" value="1"/>
</dbReference>
<dbReference type="GO" id="GO:0030288">
    <property type="term" value="C:outer membrane-bounded periplasmic space"/>
    <property type="evidence" value="ECO:0007669"/>
    <property type="project" value="TreeGrafter"/>
</dbReference>
<accession>A0A6M1R860</accession>
<evidence type="ECO:0000259" key="6">
    <source>
        <dbReference type="PROSITE" id="PS50983"/>
    </source>
</evidence>
<dbReference type="SUPFAM" id="SSF53807">
    <property type="entry name" value="Helical backbone' metal receptor"/>
    <property type="match status" value="1"/>
</dbReference>
<comment type="similarity">
    <text evidence="2">Belongs to the bacterial solute-binding protein 8 family.</text>
</comment>
<dbReference type="RefSeq" id="WP_165112520.1">
    <property type="nucleotide sequence ID" value="NZ_JAALAA010000017.1"/>
</dbReference>
<dbReference type="Proteomes" id="UP000483261">
    <property type="component" value="Unassembled WGS sequence"/>
</dbReference>
<name>A0A6M1R860_9ACTN</name>
<keyword evidence="3" id="KW-0813">Transport</keyword>
<evidence type="ECO:0000313" key="8">
    <source>
        <dbReference type="Proteomes" id="UP000483261"/>
    </source>
</evidence>
<keyword evidence="8" id="KW-1185">Reference proteome</keyword>
<dbReference type="PROSITE" id="PS50983">
    <property type="entry name" value="FE_B12_PBP"/>
    <property type="match status" value="1"/>
</dbReference>